<accession>A0A0F9UG63</accession>
<dbReference type="EMBL" id="LAZR01000149">
    <property type="protein sequence ID" value="KKN86322.1"/>
    <property type="molecule type" value="Genomic_DNA"/>
</dbReference>
<gene>
    <name evidence="2" type="ORF">LCGC14_0270210</name>
</gene>
<evidence type="ECO:0000259" key="1">
    <source>
        <dbReference type="Pfam" id="PF00534"/>
    </source>
</evidence>
<sequence>MTHPLARTDVIAPNFKRRLSGVTATVMRLVPVQSRDISIVATGPVVPEDVPQVPLLSLITMSRLGPSASGWRVWHARRNVEMLGGLALRYLLGKRLKLMFTSASQREQTGLTRWLIRRMDTVVATSDRTNAYLENPGHVIMHGIDTEGFAPSPDRAALRAELKLPVNATLVGCYGRIRAQKGTDAFVEAMLPILRDNPDVVALVMGRATEKYEAFEKGLKDRARAEGLSDRMLFLPEVPVGDMADFYRVLDLYVAPQRWEGFGLTPIEAMACGVPVVATRVGAFEKLVVQGTTGLLVDPDNIPALEAATRDALSDRTRLAAWAEAGRSYVVSDFSIAREAAALVKIYRKLLAA</sequence>
<evidence type="ECO:0000313" key="2">
    <source>
        <dbReference type="EMBL" id="KKN86322.1"/>
    </source>
</evidence>
<reference evidence="2" key="1">
    <citation type="journal article" date="2015" name="Nature">
        <title>Complex archaea that bridge the gap between prokaryotes and eukaryotes.</title>
        <authorList>
            <person name="Spang A."/>
            <person name="Saw J.H."/>
            <person name="Jorgensen S.L."/>
            <person name="Zaremba-Niedzwiedzka K."/>
            <person name="Martijn J."/>
            <person name="Lind A.E."/>
            <person name="van Eijk R."/>
            <person name="Schleper C."/>
            <person name="Guy L."/>
            <person name="Ettema T.J."/>
        </authorList>
    </citation>
    <scope>NUCLEOTIDE SEQUENCE</scope>
</reference>
<dbReference type="PANTHER" id="PTHR45947:SF3">
    <property type="entry name" value="SULFOQUINOVOSYL TRANSFERASE SQD2"/>
    <property type="match status" value="1"/>
</dbReference>
<organism evidence="2">
    <name type="scientific">marine sediment metagenome</name>
    <dbReference type="NCBI Taxonomy" id="412755"/>
    <lineage>
        <taxon>unclassified sequences</taxon>
        <taxon>metagenomes</taxon>
        <taxon>ecological metagenomes</taxon>
    </lineage>
</organism>
<comment type="caution">
    <text evidence="2">The sequence shown here is derived from an EMBL/GenBank/DDBJ whole genome shotgun (WGS) entry which is preliminary data.</text>
</comment>
<dbReference type="SUPFAM" id="SSF53756">
    <property type="entry name" value="UDP-Glycosyltransferase/glycogen phosphorylase"/>
    <property type="match status" value="1"/>
</dbReference>
<dbReference type="InterPro" id="IPR050194">
    <property type="entry name" value="Glycosyltransferase_grp1"/>
</dbReference>
<name>A0A0F9UG63_9ZZZZ</name>
<feature type="domain" description="Glycosyl transferase family 1" evidence="1">
    <location>
        <begin position="155"/>
        <end position="328"/>
    </location>
</feature>
<proteinExistence type="predicted"/>
<protein>
    <recommendedName>
        <fullName evidence="1">Glycosyl transferase family 1 domain-containing protein</fullName>
    </recommendedName>
</protein>
<dbReference type="PANTHER" id="PTHR45947">
    <property type="entry name" value="SULFOQUINOVOSYL TRANSFERASE SQD2"/>
    <property type="match status" value="1"/>
</dbReference>
<dbReference type="AlphaFoldDB" id="A0A0F9UG63"/>
<dbReference type="Gene3D" id="3.40.50.2000">
    <property type="entry name" value="Glycogen Phosphorylase B"/>
    <property type="match status" value="2"/>
</dbReference>
<dbReference type="CDD" id="cd03801">
    <property type="entry name" value="GT4_PimA-like"/>
    <property type="match status" value="1"/>
</dbReference>
<dbReference type="Pfam" id="PF00534">
    <property type="entry name" value="Glycos_transf_1"/>
    <property type="match status" value="1"/>
</dbReference>
<dbReference type="InterPro" id="IPR001296">
    <property type="entry name" value="Glyco_trans_1"/>
</dbReference>
<dbReference type="GO" id="GO:0016757">
    <property type="term" value="F:glycosyltransferase activity"/>
    <property type="evidence" value="ECO:0007669"/>
    <property type="project" value="InterPro"/>
</dbReference>